<proteinExistence type="inferred from homology"/>
<feature type="transmembrane region" description="Helical" evidence="10">
    <location>
        <begin position="360"/>
        <end position="380"/>
    </location>
</feature>
<feature type="transmembrane region" description="Helical" evidence="10">
    <location>
        <begin position="12"/>
        <end position="36"/>
    </location>
</feature>
<feature type="transmembrane region" description="Helical" evidence="10">
    <location>
        <begin position="392"/>
        <end position="412"/>
    </location>
</feature>
<feature type="transmembrane region" description="Helical" evidence="10">
    <location>
        <begin position="418"/>
        <end position="438"/>
    </location>
</feature>
<dbReference type="InterPro" id="IPR002528">
    <property type="entry name" value="MATE_fam"/>
</dbReference>
<feature type="transmembrane region" description="Helical" evidence="10">
    <location>
        <begin position="48"/>
        <end position="72"/>
    </location>
</feature>
<dbReference type="InterPro" id="IPR051327">
    <property type="entry name" value="MATE_MepA_subfamily"/>
</dbReference>
<dbReference type="InterPro" id="IPR048279">
    <property type="entry name" value="MdtK-like"/>
</dbReference>
<feature type="transmembrane region" description="Helical" evidence="10">
    <location>
        <begin position="93"/>
        <end position="116"/>
    </location>
</feature>
<accession>A0ABV4BMU0</accession>
<dbReference type="EMBL" id="JBGEWD010000001">
    <property type="protein sequence ID" value="MEY7998936.1"/>
    <property type="molecule type" value="Genomic_DNA"/>
</dbReference>
<keyword evidence="5" id="KW-1003">Cell membrane</keyword>
<keyword evidence="7 10" id="KW-1133">Transmembrane helix</keyword>
<evidence type="ECO:0000256" key="7">
    <source>
        <dbReference type="ARBA" id="ARBA00022989"/>
    </source>
</evidence>
<feature type="transmembrane region" description="Helical" evidence="10">
    <location>
        <begin position="235"/>
        <end position="259"/>
    </location>
</feature>
<dbReference type="PANTHER" id="PTHR43823">
    <property type="entry name" value="SPORULATION PROTEIN YKVU"/>
    <property type="match status" value="1"/>
</dbReference>
<keyword evidence="4" id="KW-0813">Transport</keyword>
<evidence type="ECO:0000256" key="2">
    <source>
        <dbReference type="ARBA" id="ARBA00008417"/>
    </source>
</evidence>
<feature type="transmembrane region" description="Helical" evidence="10">
    <location>
        <begin position="271"/>
        <end position="293"/>
    </location>
</feature>
<sequence length="463" mass="49968">MERSIKLRDKKVGELLLEFSIPAIIGMLVNSMYIVIDRIFIGRVVGAMAISGVSLTFPIGILIMAFGMLVGIGAAANISIKLGQNKKGEAEHILGNALVLLIIVGIIVTILGFVFVEPMLVAFGASSNTLTYAKEFIIIIIAGSIFQIIGFGLNNIIRSEGNPKKAMTTMLIGAITNIILDYIFIYLFHFGIRGAASATVISQGINMIWVLYYFLKGNSLLKIKKENLILKVETIKNIFSIGMSPFAMQLAASLVNVILNKSLAIYGGDLAIGAMGIINGITTMIFMPIFGLNQGAQPIIGFNYGAKLYTRVKSALKLAIIAATSISTIGALGARIFPYALVGLFNKTDVNLTNITVNGIRIFMILFPIVGFQIVSSNFFQAIAKAKISMFLALLRQVIVLIPMLLILPKIFGLNGVWMAGPVSDGVSSILTAVFLAFEIKKLKLQKKTVISSDSEFPPECAK</sequence>
<keyword evidence="12" id="KW-1185">Reference proteome</keyword>
<evidence type="ECO:0000256" key="9">
    <source>
        <dbReference type="ARBA" id="ARBA00023251"/>
    </source>
</evidence>
<evidence type="ECO:0000256" key="5">
    <source>
        <dbReference type="ARBA" id="ARBA00022475"/>
    </source>
</evidence>
<gene>
    <name evidence="11" type="ORF">AB8U03_01765</name>
</gene>
<comment type="caution">
    <text evidence="11">The sequence shown here is derived from an EMBL/GenBank/DDBJ whole genome shotgun (WGS) entry which is preliminary data.</text>
</comment>
<evidence type="ECO:0000256" key="8">
    <source>
        <dbReference type="ARBA" id="ARBA00023136"/>
    </source>
</evidence>
<dbReference type="PIRSF" id="PIRSF006603">
    <property type="entry name" value="DinF"/>
    <property type="match status" value="1"/>
</dbReference>
<evidence type="ECO:0000256" key="3">
    <source>
        <dbReference type="ARBA" id="ARBA00022106"/>
    </source>
</evidence>
<feature type="transmembrane region" description="Helical" evidence="10">
    <location>
        <begin position="169"/>
        <end position="189"/>
    </location>
</feature>
<feature type="transmembrane region" description="Helical" evidence="10">
    <location>
        <begin position="195"/>
        <end position="215"/>
    </location>
</feature>
<name>A0ABV4BMU0_9CLOT</name>
<dbReference type="InterPro" id="IPR045070">
    <property type="entry name" value="MATE_MepA-like"/>
</dbReference>
<keyword evidence="8 10" id="KW-0472">Membrane</keyword>
<dbReference type="PANTHER" id="PTHR43823:SF3">
    <property type="entry name" value="MULTIDRUG EXPORT PROTEIN MEPA"/>
    <property type="match status" value="1"/>
</dbReference>
<reference evidence="11 12" key="1">
    <citation type="submission" date="2024-08" db="EMBL/GenBank/DDBJ databases">
        <title>Clostridium lapicellarii sp. nov., and Clostridium renhuaiense sp. nov., two species isolated from the mud in a fermentation cellar used for producing sauce-flavour Chinese liquors.</title>
        <authorList>
            <person name="Yang F."/>
            <person name="Wang H."/>
            <person name="Chen L.Q."/>
            <person name="Zhou N."/>
            <person name="Lu J.J."/>
            <person name="Pu X.X."/>
            <person name="Wan B."/>
            <person name="Wang L."/>
            <person name="Liu S.J."/>
        </authorList>
    </citation>
    <scope>NUCLEOTIDE SEQUENCE [LARGE SCALE GENOMIC DNA]</scope>
    <source>
        <strain evidence="11 12">MT-5</strain>
    </source>
</reference>
<dbReference type="RefSeq" id="WP_369702811.1">
    <property type="nucleotide sequence ID" value="NZ_JBGEWD010000001.1"/>
</dbReference>
<evidence type="ECO:0000256" key="6">
    <source>
        <dbReference type="ARBA" id="ARBA00022692"/>
    </source>
</evidence>
<dbReference type="NCBIfam" id="TIGR00797">
    <property type="entry name" value="matE"/>
    <property type="match status" value="1"/>
</dbReference>
<protein>
    <recommendedName>
        <fullName evidence="3">Multidrug export protein MepA</fullName>
    </recommendedName>
</protein>
<organism evidence="11 12">
    <name type="scientific">Clostridium moutaii</name>
    <dbReference type="NCBI Taxonomy" id="3240932"/>
    <lineage>
        <taxon>Bacteria</taxon>
        <taxon>Bacillati</taxon>
        <taxon>Bacillota</taxon>
        <taxon>Clostridia</taxon>
        <taxon>Eubacteriales</taxon>
        <taxon>Clostridiaceae</taxon>
        <taxon>Clostridium</taxon>
    </lineage>
</organism>
<feature type="transmembrane region" description="Helical" evidence="10">
    <location>
        <begin position="314"/>
        <end position="340"/>
    </location>
</feature>
<evidence type="ECO:0000256" key="1">
    <source>
        <dbReference type="ARBA" id="ARBA00004651"/>
    </source>
</evidence>
<dbReference type="CDD" id="cd13143">
    <property type="entry name" value="MATE_MepA_like"/>
    <property type="match status" value="1"/>
</dbReference>
<comment type="similarity">
    <text evidence="2">Belongs to the multi antimicrobial extrusion (MATE) (TC 2.A.66.1) family. MepA subfamily.</text>
</comment>
<evidence type="ECO:0000256" key="10">
    <source>
        <dbReference type="SAM" id="Phobius"/>
    </source>
</evidence>
<evidence type="ECO:0000256" key="4">
    <source>
        <dbReference type="ARBA" id="ARBA00022448"/>
    </source>
</evidence>
<evidence type="ECO:0000313" key="12">
    <source>
        <dbReference type="Proteomes" id="UP001564657"/>
    </source>
</evidence>
<keyword evidence="9" id="KW-0046">Antibiotic resistance</keyword>
<dbReference type="Pfam" id="PF01554">
    <property type="entry name" value="MatE"/>
    <property type="match status" value="2"/>
</dbReference>
<evidence type="ECO:0000313" key="11">
    <source>
        <dbReference type="EMBL" id="MEY7998936.1"/>
    </source>
</evidence>
<keyword evidence="6 10" id="KW-0812">Transmembrane</keyword>
<dbReference type="Proteomes" id="UP001564657">
    <property type="component" value="Unassembled WGS sequence"/>
</dbReference>
<comment type="subcellular location">
    <subcellularLocation>
        <location evidence="1">Cell membrane</location>
        <topology evidence="1">Multi-pass membrane protein</topology>
    </subcellularLocation>
</comment>
<feature type="transmembrane region" description="Helical" evidence="10">
    <location>
        <begin position="136"/>
        <end position="157"/>
    </location>
</feature>